<sequence length="59" mass="6787">MWGWISAHGPGELVEVSPHIDALEYVDILENVLLPSVRTIYPEENMPTFRLVQDNSPYF</sequence>
<protein>
    <submittedName>
        <fullName evidence="1">Uncharacterized protein</fullName>
    </submittedName>
</protein>
<gene>
    <name evidence="1" type="ORF">X777_12300</name>
</gene>
<organism evidence="1 2">
    <name type="scientific">Ooceraea biroi</name>
    <name type="common">Clonal raider ant</name>
    <name type="synonym">Cerapachys biroi</name>
    <dbReference type="NCBI Taxonomy" id="2015173"/>
    <lineage>
        <taxon>Eukaryota</taxon>
        <taxon>Metazoa</taxon>
        <taxon>Ecdysozoa</taxon>
        <taxon>Arthropoda</taxon>
        <taxon>Hexapoda</taxon>
        <taxon>Insecta</taxon>
        <taxon>Pterygota</taxon>
        <taxon>Neoptera</taxon>
        <taxon>Endopterygota</taxon>
        <taxon>Hymenoptera</taxon>
        <taxon>Apocrita</taxon>
        <taxon>Aculeata</taxon>
        <taxon>Formicoidea</taxon>
        <taxon>Formicidae</taxon>
        <taxon>Dorylinae</taxon>
        <taxon>Ooceraea</taxon>
    </lineage>
</organism>
<keyword evidence="2" id="KW-1185">Reference proteome</keyword>
<dbReference type="InterPro" id="IPR036397">
    <property type="entry name" value="RNaseH_sf"/>
</dbReference>
<dbReference type="Proteomes" id="UP000053097">
    <property type="component" value="Unassembled WGS sequence"/>
</dbReference>
<dbReference type="AlphaFoldDB" id="A0A026WZX0"/>
<dbReference type="OMA" id="RIFPEKQ"/>
<dbReference type="Gene3D" id="3.30.420.10">
    <property type="entry name" value="Ribonuclease H-like superfamily/Ribonuclease H"/>
    <property type="match status" value="1"/>
</dbReference>
<dbReference type="EMBL" id="KK107055">
    <property type="protein sequence ID" value="EZA61393.1"/>
    <property type="molecule type" value="Genomic_DNA"/>
</dbReference>
<evidence type="ECO:0000313" key="1">
    <source>
        <dbReference type="EMBL" id="EZA61393.1"/>
    </source>
</evidence>
<evidence type="ECO:0000313" key="2">
    <source>
        <dbReference type="Proteomes" id="UP000053097"/>
    </source>
</evidence>
<proteinExistence type="predicted"/>
<accession>A0A026WZX0</accession>
<reference evidence="1 2" key="1">
    <citation type="journal article" date="2014" name="Curr. Biol.">
        <title>The genome of the clonal raider ant Cerapachys biroi.</title>
        <authorList>
            <person name="Oxley P.R."/>
            <person name="Ji L."/>
            <person name="Fetter-Pruneda I."/>
            <person name="McKenzie S.K."/>
            <person name="Li C."/>
            <person name="Hu H."/>
            <person name="Zhang G."/>
            <person name="Kronauer D.J."/>
        </authorList>
    </citation>
    <scope>NUCLEOTIDE SEQUENCE [LARGE SCALE GENOMIC DNA]</scope>
</reference>
<dbReference type="OrthoDB" id="7547935at2759"/>
<name>A0A026WZX0_OOCBI</name>
<dbReference type="GO" id="GO:0003676">
    <property type="term" value="F:nucleic acid binding"/>
    <property type="evidence" value="ECO:0007669"/>
    <property type="project" value="InterPro"/>
</dbReference>